<evidence type="ECO:0000256" key="2">
    <source>
        <dbReference type="ARBA" id="ARBA00009814"/>
    </source>
</evidence>
<dbReference type="EMBL" id="KZ303525">
    <property type="protein sequence ID" value="PIA13902.1"/>
    <property type="molecule type" value="Genomic_DNA"/>
</dbReference>
<dbReference type="PANTHER" id="PTHR13321">
    <property type="entry name" value="MEDIATOR OF RNA POLYMERASE II TRANSCRIPTION, SUBUNIT 18"/>
    <property type="match status" value="1"/>
</dbReference>
<evidence type="ECO:0000313" key="9">
    <source>
        <dbReference type="EMBL" id="PIA13902.1"/>
    </source>
</evidence>
<comment type="function">
    <text evidence="8">Component of the Mediator complex, a coactivator involved in the regulated transcription of nearly all RNA polymerase II-dependent genes. Mediator functions as a bridge to convey information from gene-specific regulatory proteins to the basal RNA polymerase II transcription machinery. Mediator is recruited to promoters by direct interactions with regulatory proteins and serves as a scaffold for the assembly of a functional preinitiation complex with RNA polymerase II and the general transcription factors.</text>
</comment>
<evidence type="ECO:0000256" key="7">
    <source>
        <dbReference type="ARBA" id="ARBA00032012"/>
    </source>
</evidence>
<comment type="similarity">
    <text evidence="2 8">Belongs to the Mediator complex subunit 18 family.</text>
</comment>
<comment type="subunit">
    <text evidence="8">Component of the Mediator complex.</text>
</comment>
<dbReference type="GO" id="GO:0070847">
    <property type="term" value="C:core mediator complex"/>
    <property type="evidence" value="ECO:0007669"/>
    <property type="project" value="TreeGrafter"/>
</dbReference>
<dbReference type="Proteomes" id="UP000242474">
    <property type="component" value="Unassembled WGS sequence"/>
</dbReference>
<organism evidence="9 10">
    <name type="scientific">Coemansia reversa (strain ATCC 12441 / NRRL 1564)</name>
    <dbReference type="NCBI Taxonomy" id="763665"/>
    <lineage>
        <taxon>Eukaryota</taxon>
        <taxon>Fungi</taxon>
        <taxon>Fungi incertae sedis</taxon>
        <taxon>Zoopagomycota</taxon>
        <taxon>Kickxellomycotina</taxon>
        <taxon>Kickxellomycetes</taxon>
        <taxon>Kickxellales</taxon>
        <taxon>Kickxellaceae</taxon>
        <taxon>Coemansia</taxon>
    </lineage>
</organism>
<dbReference type="PANTHER" id="PTHR13321:SF2">
    <property type="entry name" value="MEDIATOR OF RNA POLYMERASE II TRANSCRIPTION SUBUNIT 18"/>
    <property type="match status" value="1"/>
</dbReference>
<proteinExistence type="inferred from homology"/>
<gene>
    <name evidence="8" type="primary">MED18</name>
    <name evidence="9" type="ORF">COEREDRAFT_83184</name>
</gene>
<evidence type="ECO:0000256" key="5">
    <source>
        <dbReference type="ARBA" id="ARBA00023163"/>
    </source>
</evidence>
<dbReference type="GO" id="GO:0006369">
    <property type="term" value="P:termination of RNA polymerase II transcription"/>
    <property type="evidence" value="ECO:0007669"/>
    <property type="project" value="TreeGrafter"/>
</dbReference>
<dbReference type="GO" id="GO:0003712">
    <property type="term" value="F:transcription coregulator activity"/>
    <property type="evidence" value="ECO:0007669"/>
    <property type="project" value="InterPro"/>
</dbReference>
<dbReference type="InterPro" id="IPR019095">
    <property type="entry name" value="Mediator_Med18"/>
</dbReference>
<dbReference type="STRING" id="763665.A0A2G5B4H8"/>
<evidence type="ECO:0000256" key="6">
    <source>
        <dbReference type="ARBA" id="ARBA00023242"/>
    </source>
</evidence>
<evidence type="ECO:0000256" key="1">
    <source>
        <dbReference type="ARBA" id="ARBA00004123"/>
    </source>
</evidence>
<keyword evidence="10" id="KW-1185">Reference proteome</keyword>
<accession>A0A2G5B4H8</accession>
<dbReference type="OrthoDB" id="5348092at2759"/>
<sequence length="229" mass="25913">MATVKKYTGGSIPTHYECSLHGVLAKSHEAQLRTRLSALCGDTEAAHHELHHEITCIPCIETPVGPLRREDHMLRLRIELDPKNPLDNERALNTICFMGHPEPRSGRGASVRPAIYAQVFSGNAAQFLSLLGYKFNSEFVRKGYWFLYRNTFKIIVSQIYSLTEDGNIQTAQPVDPSGSWVVQIVADAMNQEQVPRVCEQLDELKTLFQDYVELVVVDHAFLENRIPYS</sequence>
<keyword evidence="5 8" id="KW-0804">Transcription</keyword>
<comment type="subcellular location">
    <subcellularLocation>
        <location evidence="1 8">Nucleus</location>
    </subcellularLocation>
</comment>
<keyword evidence="6 8" id="KW-0539">Nucleus</keyword>
<evidence type="ECO:0000313" key="10">
    <source>
        <dbReference type="Proteomes" id="UP000242474"/>
    </source>
</evidence>
<dbReference type="GO" id="GO:0016592">
    <property type="term" value="C:mediator complex"/>
    <property type="evidence" value="ECO:0007669"/>
    <property type="project" value="InterPro"/>
</dbReference>
<protein>
    <recommendedName>
        <fullName evidence="3 8">Mediator of RNA polymerase II transcription subunit 18</fullName>
    </recommendedName>
    <alternativeName>
        <fullName evidence="7 8">Mediator complex subunit 18</fullName>
    </alternativeName>
</protein>
<dbReference type="GO" id="GO:0006357">
    <property type="term" value="P:regulation of transcription by RNA polymerase II"/>
    <property type="evidence" value="ECO:0007669"/>
    <property type="project" value="InterPro"/>
</dbReference>
<dbReference type="AlphaFoldDB" id="A0A2G5B4H8"/>
<dbReference type="Pfam" id="PF09637">
    <property type="entry name" value="Med18"/>
    <property type="match status" value="1"/>
</dbReference>
<keyword evidence="8" id="KW-0010">Activator</keyword>
<evidence type="ECO:0000256" key="4">
    <source>
        <dbReference type="ARBA" id="ARBA00023015"/>
    </source>
</evidence>
<name>A0A2G5B4H8_COERN</name>
<reference evidence="9 10" key="1">
    <citation type="journal article" date="2015" name="Genome Biol. Evol.">
        <title>Phylogenomic analyses indicate that early fungi evolved digesting cell walls of algal ancestors of land plants.</title>
        <authorList>
            <person name="Chang Y."/>
            <person name="Wang S."/>
            <person name="Sekimoto S."/>
            <person name="Aerts A.L."/>
            <person name="Choi C."/>
            <person name="Clum A."/>
            <person name="LaButti K.M."/>
            <person name="Lindquist E.A."/>
            <person name="Yee Ngan C."/>
            <person name="Ohm R.A."/>
            <person name="Salamov A.A."/>
            <person name="Grigoriev I.V."/>
            <person name="Spatafora J.W."/>
            <person name="Berbee M.L."/>
        </authorList>
    </citation>
    <scope>NUCLEOTIDE SEQUENCE [LARGE SCALE GENOMIC DNA]</scope>
    <source>
        <strain evidence="9 10">NRRL 1564</strain>
    </source>
</reference>
<evidence type="ECO:0000256" key="3">
    <source>
        <dbReference type="ARBA" id="ARBA00019612"/>
    </source>
</evidence>
<keyword evidence="4 8" id="KW-0805">Transcription regulation</keyword>
<dbReference type="Gene3D" id="2.40.320.10">
    <property type="entry name" value="Hypothetical Protein Pfu-838710-001"/>
    <property type="match status" value="1"/>
</dbReference>
<evidence type="ECO:0000256" key="8">
    <source>
        <dbReference type="RuleBase" id="RU364150"/>
    </source>
</evidence>